<dbReference type="EMBL" id="MFVL01000023">
    <property type="protein sequence ID" value="OGJ01138.1"/>
    <property type="molecule type" value="Genomic_DNA"/>
</dbReference>
<proteinExistence type="predicted"/>
<reference evidence="1 2" key="1">
    <citation type="journal article" date="2016" name="Nat. Commun.">
        <title>Thousands of microbial genomes shed light on interconnected biogeochemical processes in an aquifer system.</title>
        <authorList>
            <person name="Anantharaman K."/>
            <person name="Brown C.T."/>
            <person name="Hug L.A."/>
            <person name="Sharon I."/>
            <person name="Castelle C.J."/>
            <person name="Probst A.J."/>
            <person name="Thomas B.C."/>
            <person name="Singh A."/>
            <person name="Wilkins M.J."/>
            <person name="Karaoz U."/>
            <person name="Brodie E.L."/>
            <person name="Williams K.H."/>
            <person name="Hubbard S.S."/>
            <person name="Banfield J.F."/>
        </authorList>
    </citation>
    <scope>NUCLEOTIDE SEQUENCE [LARGE SCALE GENOMIC DNA]</scope>
</reference>
<name>A0A1F6Y432_9BACT</name>
<evidence type="ECO:0000313" key="1">
    <source>
        <dbReference type="EMBL" id="OGJ01138.1"/>
    </source>
</evidence>
<comment type="caution">
    <text evidence="1">The sequence shown here is derived from an EMBL/GenBank/DDBJ whole genome shotgun (WGS) entry which is preliminary data.</text>
</comment>
<sequence>MTLTTKNLLILEKKISTMDYRFIQKNRHRLSYHNPYFLVCINEVIFRLISNNTIKEKNLDTSDILNILNKDAEKLYLNSNISECLKI</sequence>
<protein>
    <submittedName>
        <fullName evidence="1">Uncharacterized protein</fullName>
    </submittedName>
</protein>
<dbReference type="Proteomes" id="UP000177693">
    <property type="component" value="Unassembled WGS sequence"/>
</dbReference>
<organism evidence="1 2">
    <name type="scientific">Candidatus Nomurabacteria bacterium RIFCSPLOWO2_02_FULL_40_67</name>
    <dbReference type="NCBI Taxonomy" id="1801787"/>
    <lineage>
        <taxon>Bacteria</taxon>
        <taxon>Candidatus Nomuraibacteriota</taxon>
    </lineage>
</organism>
<accession>A0A1F6Y432</accession>
<dbReference type="AlphaFoldDB" id="A0A1F6Y432"/>
<gene>
    <name evidence="1" type="ORF">A3I23_02535</name>
</gene>
<evidence type="ECO:0000313" key="2">
    <source>
        <dbReference type="Proteomes" id="UP000177693"/>
    </source>
</evidence>